<feature type="domain" description="Transposase IS200-like" evidence="1">
    <location>
        <begin position="9"/>
        <end position="144"/>
    </location>
</feature>
<dbReference type="InterPro" id="IPR002686">
    <property type="entry name" value="Transposase_17"/>
</dbReference>
<evidence type="ECO:0000313" key="2">
    <source>
        <dbReference type="EMBL" id="PJC56172.1"/>
    </source>
</evidence>
<dbReference type="SUPFAM" id="SSF143422">
    <property type="entry name" value="Transposase IS200-like"/>
    <property type="match status" value="1"/>
</dbReference>
<dbReference type="GO" id="GO:0006313">
    <property type="term" value="P:DNA transposition"/>
    <property type="evidence" value="ECO:0007669"/>
    <property type="project" value="InterPro"/>
</dbReference>
<dbReference type="InterPro" id="IPR036515">
    <property type="entry name" value="Transposase_17_sf"/>
</dbReference>
<dbReference type="PANTHER" id="PTHR34322:SF2">
    <property type="entry name" value="TRANSPOSASE IS200-LIKE DOMAIN-CONTAINING PROTEIN"/>
    <property type="match status" value="1"/>
</dbReference>
<dbReference type="Gene3D" id="3.30.70.1290">
    <property type="entry name" value="Transposase IS200-like"/>
    <property type="match status" value="1"/>
</dbReference>
<sequence length="213" mass="25028">MARKVIPLVTGETYHIYNRGVDKRIVFNDKVDFFRFHQSMQLFNSLEQSGSIYELCWKEDWIDNQIPLVRIHAYCLLNNHFHLLLTQVTDGGISEFMKRLGGGYTSYFNERHERSGALFQGKFKRVHCSSNEKLLHLAAYINLNNKVHSRGEYYLSSFDAYLGKREESFVYTDLVLGQYKNIRSFERDSIATTAEISRQRTKDKEYEKGDLLE</sequence>
<reference evidence="3" key="1">
    <citation type="submission" date="2017-09" db="EMBL/GenBank/DDBJ databases">
        <title>Depth-based differentiation of microbial function through sediment-hosted aquifers and enrichment of novel symbionts in the deep terrestrial subsurface.</title>
        <authorList>
            <person name="Probst A.J."/>
            <person name="Ladd B."/>
            <person name="Jarett J.K."/>
            <person name="Geller-Mcgrath D.E."/>
            <person name="Sieber C.M.K."/>
            <person name="Emerson J.B."/>
            <person name="Anantharaman K."/>
            <person name="Thomas B.C."/>
            <person name="Malmstrom R."/>
            <person name="Stieglmeier M."/>
            <person name="Klingl A."/>
            <person name="Woyke T."/>
            <person name="Ryan C.M."/>
            <person name="Banfield J.F."/>
        </authorList>
    </citation>
    <scope>NUCLEOTIDE SEQUENCE [LARGE SCALE GENOMIC DNA]</scope>
</reference>
<dbReference type="Proteomes" id="UP000230391">
    <property type="component" value="Unassembled WGS sequence"/>
</dbReference>
<dbReference type="EMBL" id="PFRD01000071">
    <property type="protein sequence ID" value="PJC56172.1"/>
    <property type="molecule type" value="Genomic_DNA"/>
</dbReference>
<evidence type="ECO:0000313" key="3">
    <source>
        <dbReference type="Proteomes" id="UP000230391"/>
    </source>
</evidence>
<dbReference type="GO" id="GO:0003677">
    <property type="term" value="F:DNA binding"/>
    <property type="evidence" value="ECO:0007669"/>
    <property type="project" value="InterPro"/>
</dbReference>
<dbReference type="GO" id="GO:0004803">
    <property type="term" value="F:transposase activity"/>
    <property type="evidence" value="ECO:0007669"/>
    <property type="project" value="InterPro"/>
</dbReference>
<dbReference type="Pfam" id="PF01797">
    <property type="entry name" value="Y1_Tnp"/>
    <property type="match status" value="1"/>
</dbReference>
<accession>A0A2M8FF03</accession>
<name>A0A2M8FF03_9BACT</name>
<dbReference type="AlphaFoldDB" id="A0A2M8FF03"/>
<evidence type="ECO:0000259" key="1">
    <source>
        <dbReference type="SMART" id="SM01321"/>
    </source>
</evidence>
<gene>
    <name evidence="2" type="ORF">CO026_01825</name>
</gene>
<comment type="caution">
    <text evidence="2">The sequence shown here is derived from an EMBL/GenBank/DDBJ whole genome shotgun (WGS) entry which is preliminary data.</text>
</comment>
<protein>
    <recommendedName>
        <fullName evidence="1">Transposase IS200-like domain-containing protein</fullName>
    </recommendedName>
</protein>
<dbReference type="PANTHER" id="PTHR34322">
    <property type="entry name" value="TRANSPOSASE, Y1_TNP DOMAIN-CONTAINING"/>
    <property type="match status" value="1"/>
</dbReference>
<dbReference type="SMART" id="SM01321">
    <property type="entry name" value="Y1_Tnp"/>
    <property type="match status" value="1"/>
</dbReference>
<proteinExistence type="predicted"/>
<organism evidence="2 3">
    <name type="scientific">Candidatus Kaiserbacteria bacterium CG_4_9_14_0_2_um_filter_41_32</name>
    <dbReference type="NCBI Taxonomy" id="1974601"/>
    <lineage>
        <taxon>Bacteria</taxon>
        <taxon>Candidatus Kaiseribacteriota</taxon>
    </lineage>
</organism>